<dbReference type="InterPro" id="IPR015987">
    <property type="entry name" value="UCP022704"/>
</dbReference>
<dbReference type="Proteomes" id="UP000664859">
    <property type="component" value="Unassembled WGS sequence"/>
</dbReference>
<protein>
    <recommendedName>
        <fullName evidence="3">DUF1349 domain-containing protein</fullName>
    </recommendedName>
</protein>
<keyword evidence="2" id="KW-1185">Reference proteome</keyword>
<dbReference type="PIRSF" id="PIRSF022704">
    <property type="entry name" value="UCP022704"/>
    <property type="match status" value="1"/>
</dbReference>
<organism evidence="1 2">
    <name type="scientific">Tribonema minus</name>
    <dbReference type="NCBI Taxonomy" id="303371"/>
    <lineage>
        <taxon>Eukaryota</taxon>
        <taxon>Sar</taxon>
        <taxon>Stramenopiles</taxon>
        <taxon>Ochrophyta</taxon>
        <taxon>PX clade</taxon>
        <taxon>Xanthophyceae</taxon>
        <taxon>Tribonematales</taxon>
        <taxon>Tribonemataceae</taxon>
        <taxon>Tribonema</taxon>
    </lineage>
</organism>
<dbReference type="InterPro" id="IPR013320">
    <property type="entry name" value="ConA-like_dom_sf"/>
</dbReference>
<dbReference type="PANTHER" id="PTHR35332">
    <property type="entry name" value="REGULATION OF ENOLASE PROTEIN 1"/>
    <property type="match status" value="1"/>
</dbReference>
<sequence>MQWLNEPKEWSQTGSSISFQTQADTDFWRKTHHDFIKDDGHFYHTSISGDFTAEVKVSGDYNALYDQAGLILRLNETQWMKTGIEYVKGVQHASVVITREFSDWSILALNPAPPALWLKVKRAGNAVQVFYATSEPTADGDYTLMRQGYFPTDETVQVGVMACSPKGEGFQARFEDFKVTPVSEGGV</sequence>
<dbReference type="SUPFAM" id="SSF49899">
    <property type="entry name" value="Concanavalin A-like lectins/glucanases"/>
    <property type="match status" value="1"/>
</dbReference>
<dbReference type="Gene3D" id="2.60.120.200">
    <property type="match status" value="1"/>
</dbReference>
<dbReference type="EMBL" id="JAFCMP010000002">
    <property type="protein sequence ID" value="KAG5192818.1"/>
    <property type="molecule type" value="Genomic_DNA"/>
</dbReference>
<evidence type="ECO:0008006" key="3">
    <source>
        <dbReference type="Google" id="ProtNLM"/>
    </source>
</evidence>
<name>A0A836CPJ2_9STRA</name>
<reference evidence="1" key="1">
    <citation type="submission" date="2021-02" db="EMBL/GenBank/DDBJ databases">
        <title>First Annotated Genome of the Yellow-green Alga Tribonema minus.</title>
        <authorList>
            <person name="Mahan K.M."/>
        </authorList>
    </citation>
    <scope>NUCLEOTIDE SEQUENCE</scope>
    <source>
        <strain evidence="1">UTEX B ZZ1240</strain>
    </source>
</reference>
<dbReference type="OrthoDB" id="42525at2759"/>
<dbReference type="Pfam" id="PF07081">
    <property type="entry name" value="DUF1349"/>
    <property type="match status" value="1"/>
</dbReference>
<evidence type="ECO:0000313" key="2">
    <source>
        <dbReference type="Proteomes" id="UP000664859"/>
    </source>
</evidence>
<dbReference type="AlphaFoldDB" id="A0A836CPJ2"/>
<gene>
    <name evidence="1" type="ORF">JKP88DRAFT_183984</name>
</gene>
<dbReference type="PANTHER" id="PTHR35332:SF2">
    <property type="entry name" value="REGULATION OF ENOLASE PROTEIN 1"/>
    <property type="match status" value="1"/>
</dbReference>
<comment type="caution">
    <text evidence="1">The sequence shown here is derived from an EMBL/GenBank/DDBJ whole genome shotgun (WGS) entry which is preliminary data.</text>
</comment>
<accession>A0A836CPJ2</accession>
<dbReference type="InterPro" id="IPR009784">
    <property type="entry name" value="DUF1349"/>
</dbReference>
<evidence type="ECO:0000313" key="1">
    <source>
        <dbReference type="EMBL" id="KAG5192818.1"/>
    </source>
</evidence>
<proteinExistence type="predicted"/>